<dbReference type="InterPro" id="IPR038702">
    <property type="entry name" value="Na/K_ATPase_sub_beta_sf"/>
</dbReference>
<keyword evidence="3" id="KW-0813">Transport</keyword>
<keyword evidence="16" id="KW-0739">Sodium transport</keyword>
<evidence type="ECO:0000256" key="15">
    <source>
        <dbReference type="ARBA" id="ARBA00023180"/>
    </source>
</evidence>
<evidence type="ECO:0000256" key="1">
    <source>
        <dbReference type="ARBA" id="ARBA00004401"/>
    </source>
</evidence>
<evidence type="ECO:0000313" key="19">
    <source>
        <dbReference type="EMBL" id="KAK9872950.1"/>
    </source>
</evidence>
<comment type="function">
    <text evidence="17">This is the non-catalytic component of the active enzyme, which catalyzes the hydrolysis of ATP coupled with the exchange of Na(+) and K(+) ions across the plasma membrane. The beta subunit regulates, through assembly of alpha/beta heterodimers, the number of sodium pumps transported to the plasma membrane.</text>
</comment>
<gene>
    <name evidence="19" type="ORF">WA026_020302</name>
</gene>
<keyword evidence="9" id="KW-0735">Signal-anchor</keyword>
<keyword evidence="10 18" id="KW-1133">Transmembrane helix</keyword>
<evidence type="ECO:0000256" key="6">
    <source>
        <dbReference type="ARBA" id="ARBA00022607"/>
    </source>
</evidence>
<evidence type="ECO:0000256" key="9">
    <source>
        <dbReference type="ARBA" id="ARBA00022968"/>
    </source>
</evidence>
<evidence type="ECO:0000256" key="11">
    <source>
        <dbReference type="ARBA" id="ARBA00023053"/>
    </source>
</evidence>
<keyword evidence="20" id="KW-1185">Reference proteome</keyword>
<accession>A0AAW1TRI4</accession>
<dbReference type="PANTHER" id="PTHR11523:SF46">
    <property type="entry name" value="SODIUM_POTASSIUM-TRANSPORTING ATPASE SUBUNIT BETA-2"/>
    <property type="match status" value="1"/>
</dbReference>
<evidence type="ECO:0000256" key="8">
    <source>
        <dbReference type="ARBA" id="ARBA00022958"/>
    </source>
</evidence>
<evidence type="ECO:0000256" key="4">
    <source>
        <dbReference type="ARBA" id="ARBA00022475"/>
    </source>
</evidence>
<dbReference type="Gene3D" id="2.60.40.1660">
    <property type="entry name" value="Na, k-atpase alpha subunit"/>
    <property type="match status" value="1"/>
</dbReference>
<comment type="similarity">
    <text evidence="2">Belongs to the X(+)/potassium ATPases subunit beta family.</text>
</comment>
<keyword evidence="13 18" id="KW-0472">Membrane</keyword>
<evidence type="ECO:0000256" key="18">
    <source>
        <dbReference type="SAM" id="Phobius"/>
    </source>
</evidence>
<keyword evidence="6" id="KW-0740">Sodium/potassium transport</keyword>
<keyword evidence="8" id="KW-0630">Potassium</keyword>
<evidence type="ECO:0000256" key="13">
    <source>
        <dbReference type="ARBA" id="ARBA00023136"/>
    </source>
</evidence>
<evidence type="ECO:0000256" key="14">
    <source>
        <dbReference type="ARBA" id="ARBA00023157"/>
    </source>
</evidence>
<sequence>MASENNEKSKKQPPPRSLSKQDELLHLQAQYFLEVKRKDMTTKDKVKLFLWDPDNRTVMGRTSSGWAKIGIFYSIFYGMLAALVAICMFVFFLTLDPRIPKYRTEESIIGTNPGMGFRPMPDNNEESTLIWLQGSNKTNYEKWKINLLSYLDKYYTPGKIEKGNIPVKRCSYGEKLVRGQVCDVDVRKWDPCTPDNHFDYPRNAPCIFLKLNRIYGWEPEYYNDPNDLPDDMPQQLKDHIRNITHTAERNNVWVTCAGENPADVEYLGPVKYYPSIQGFPGYYFPYLNSEGYLSPLLAVQFKRPVSGIVINIECRAWAKNIKYRRNDRSGSVHFELLID</sequence>
<comment type="caution">
    <text evidence="19">The sequence shown here is derived from an EMBL/GenBank/DDBJ whole genome shotgun (WGS) entry which is preliminary data.</text>
</comment>
<name>A0AAW1TRI4_9CUCU</name>
<dbReference type="Proteomes" id="UP001431783">
    <property type="component" value="Unassembled WGS sequence"/>
</dbReference>
<evidence type="ECO:0000256" key="12">
    <source>
        <dbReference type="ARBA" id="ARBA00023065"/>
    </source>
</evidence>
<evidence type="ECO:0000256" key="2">
    <source>
        <dbReference type="ARBA" id="ARBA00005876"/>
    </source>
</evidence>
<keyword evidence="4" id="KW-1003">Cell membrane</keyword>
<evidence type="ECO:0000313" key="20">
    <source>
        <dbReference type="Proteomes" id="UP001431783"/>
    </source>
</evidence>
<dbReference type="GO" id="GO:1990573">
    <property type="term" value="P:potassium ion import across plasma membrane"/>
    <property type="evidence" value="ECO:0007669"/>
    <property type="project" value="TreeGrafter"/>
</dbReference>
<dbReference type="FunFam" id="2.60.40.1660:FF:000004">
    <property type="entry name" value="sodium/potassium-transporting ATPase subunit beta-2"/>
    <property type="match status" value="1"/>
</dbReference>
<evidence type="ECO:0000256" key="5">
    <source>
        <dbReference type="ARBA" id="ARBA00022538"/>
    </source>
</evidence>
<keyword evidence="7 18" id="KW-0812">Transmembrane</keyword>
<dbReference type="Pfam" id="PF00287">
    <property type="entry name" value="Na_K-ATPase"/>
    <property type="match status" value="1"/>
</dbReference>
<evidence type="ECO:0000256" key="7">
    <source>
        <dbReference type="ARBA" id="ARBA00022692"/>
    </source>
</evidence>
<keyword evidence="14" id="KW-1015">Disulfide bond</keyword>
<dbReference type="InterPro" id="IPR000402">
    <property type="entry name" value="Na/K_ATPase_sub_beta"/>
</dbReference>
<dbReference type="EMBL" id="JARQZJ010000014">
    <property type="protein sequence ID" value="KAK9872950.1"/>
    <property type="molecule type" value="Genomic_DNA"/>
</dbReference>
<protein>
    <recommendedName>
        <fullName evidence="21">Sodium/potassium-transporting ATPase subunit beta-2</fullName>
    </recommendedName>
</protein>
<keyword evidence="11" id="KW-0915">Sodium</keyword>
<evidence type="ECO:0000256" key="3">
    <source>
        <dbReference type="ARBA" id="ARBA00022448"/>
    </source>
</evidence>
<dbReference type="GO" id="GO:0006883">
    <property type="term" value="P:intracellular sodium ion homeostasis"/>
    <property type="evidence" value="ECO:0007669"/>
    <property type="project" value="TreeGrafter"/>
</dbReference>
<evidence type="ECO:0000256" key="16">
    <source>
        <dbReference type="ARBA" id="ARBA00023201"/>
    </source>
</evidence>
<keyword evidence="5" id="KW-0633">Potassium transport</keyword>
<organism evidence="19 20">
    <name type="scientific">Henosepilachna vigintioctopunctata</name>
    <dbReference type="NCBI Taxonomy" id="420089"/>
    <lineage>
        <taxon>Eukaryota</taxon>
        <taxon>Metazoa</taxon>
        <taxon>Ecdysozoa</taxon>
        <taxon>Arthropoda</taxon>
        <taxon>Hexapoda</taxon>
        <taxon>Insecta</taxon>
        <taxon>Pterygota</taxon>
        <taxon>Neoptera</taxon>
        <taxon>Endopterygota</taxon>
        <taxon>Coleoptera</taxon>
        <taxon>Polyphaga</taxon>
        <taxon>Cucujiformia</taxon>
        <taxon>Coccinelloidea</taxon>
        <taxon>Coccinellidae</taxon>
        <taxon>Epilachninae</taxon>
        <taxon>Epilachnini</taxon>
        <taxon>Henosepilachna</taxon>
    </lineage>
</organism>
<dbReference type="PANTHER" id="PTHR11523">
    <property type="entry name" value="SODIUM/POTASSIUM-DEPENDENT ATPASE BETA SUBUNIT"/>
    <property type="match status" value="1"/>
</dbReference>
<keyword evidence="12" id="KW-0406">Ion transport</keyword>
<reference evidence="19 20" key="1">
    <citation type="submission" date="2023-03" db="EMBL/GenBank/DDBJ databases">
        <title>Genome insight into feeding habits of ladybird beetles.</title>
        <authorList>
            <person name="Li H.-S."/>
            <person name="Huang Y.-H."/>
            <person name="Pang H."/>
        </authorList>
    </citation>
    <scope>NUCLEOTIDE SEQUENCE [LARGE SCALE GENOMIC DNA]</scope>
    <source>
        <strain evidence="19">SYSU_2023b</strain>
        <tissue evidence="19">Whole body</tissue>
    </source>
</reference>
<evidence type="ECO:0008006" key="21">
    <source>
        <dbReference type="Google" id="ProtNLM"/>
    </source>
</evidence>
<dbReference type="GO" id="GO:0030007">
    <property type="term" value="P:intracellular potassium ion homeostasis"/>
    <property type="evidence" value="ECO:0007669"/>
    <property type="project" value="TreeGrafter"/>
</dbReference>
<feature type="transmembrane region" description="Helical" evidence="18">
    <location>
        <begin position="71"/>
        <end position="95"/>
    </location>
</feature>
<evidence type="ECO:0000256" key="10">
    <source>
        <dbReference type="ARBA" id="ARBA00022989"/>
    </source>
</evidence>
<keyword evidence="15" id="KW-0325">Glycoprotein</keyword>
<dbReference type="GO" id="GO:0036376">
    <property type="term" value="P:sodium ion export across plasma membrane"/>
    <property type="evidence" value="ECO:0007669"/>
    <property type="project" value="TreeGrafter"/>
</dbReference>
<dbReference type="GO" id="GO:0005890">
    <property type="term" value="C:sodium:potassium-exchanging ATPase complex"/>
    <property type="evidence" value="ECO:0007669"/>
    <property type="project" value="InterPro"/>
</dbReference>
<dbReference type="AlphaFoldDB" id="A0AAW1TRI4"/>
<evidence type="ECO:0000256" key="17">
    <source>
        <dbReference type="ARBA" id="ARBA00025540"/>
    </source>
</evidence>
<comment type="subcellular location">
    <subcellularLocation>
        <location evidence="1">Cell membrane</location>
        <topology evidence="1">Single-pass type II membrane protein</topology>
    </subcellularLocation>
</comment>
<proteinExistence type="inferred from homology"/>
<dbReference type="GO" id="GO:0001671">
    <property type="term" value="F:ATPase activator activity"/>
    <property type="evidence" value="ECO:0007669"/>
    <property type="project" value="TreeGrafter"/>
</dbReference>